<proteinExistence type="inferred from homology"/>
<keyword evidence="4" id="KW-1185">Reference proteome</keyword>
<dbReference type="InterPro" id="IPR004380">
    <property type="entry name" value="Asp_race"/>
</dbReference>
<dbReference type="Pfam" id="PF01177">
    <property type="entry name" value="Asp_Glu_race"/>
    <property type="match status" value="1"/>
</dbReference>
<dbReference type="PANTHER" id="PTHR21198">
    <property type="entry name" value="GLUTAMATE RACEMASE"/>
    <property type="match status" value="1"/>
</dbReference>
<gene>
    <name evidence="3" type="ORF">ACFQZ7_03785</name>
</gene>
<protein>
    <submittedName>
        <fullName evidence="3">Aspartate/glutamate racemase family protein</fullName>
    </submittedName>
</protein>
<sequence length="202" mass="23030">MQKVGIIGGLGPEATMMYYHDIIQQFQQQYGSQTTLPELVINSVNMYQMFTWLEKEDYTAVANYLSRAAQQLAAAGADFVVMCGITPHIVFDQIQQPVPMLSMVTASCAQAQQLGLKKLGLLGTEFTMQHAFFKQAFRAAGIEVVTPNLQQQQFIHHKIVTELEMESSSQLRVKTFWRLLRNYRLNNRLTASCWAVLSYLYY</sequence>
<dbReference type="PANTHER" id="PTHR21198:SF7">
    <property type="entry name" value="ASPARTATE-GLUTAMATE RACEMASE FAMILY"/>
    <property type="match status" value="1"/>
</dbReference>
<dbReference type="InterPro" id="IPR001920">
    <property type="entry name" value="Asp/Glu_race"/>
</dbReference>
<dbReference type="NCBIfam" id="TIGR00035">
    <property type="entry name" value="asp_race"/>
    <property type="match status" value="1"/>
</dbReference>
<comment type="similarity">
    <text evidence="1">Belongs to the aspartate/glutamate racemases family.</text>
</comment>
<keyword evidence="2" id="KW-0413">Isomerase</keyword>
<reference evidence="4" key="1">
    <citation type="journal article" date="2019" name="Int. J. Syst. Evol. Microbiol.">
        <title>The Global Catalogue of Microorganisms (GCM) 10K type strain sequencing project: providing services to taxonomists for standard genome sequencing and annotation.</title>
        <authorList>
            <consortium name="The Broad Institute Genomics Platform"/>
            <consortium name="The Broad Institute Genome Sequencing Center for Infectious Disease"/>
            <person name="Wu L."/>
            <person name="Ma J."/>
        </authorList>
    </citation>
    <scope>NUCLEOTIDE SEQUENCE [LARGE SCALE GENOMIC DNA]</scope>
    <source>
        <strain evidence="4">CCM 8925</strain>
    </source>
</reference>
<dbReference type="InterPro" id="IPR015942">
    <property type="entry name" value="Asp/Glu/hydantoin_racemase"/>
</dbReference>
<evidence type="ECO:0000313" key="4">
    <source>
        <dbReference type="Proteomes" id="UP001597104"/>
    </source>
</evidence>
<evidence type="ECO:0000313" key="3">
    <source>
        <dbReference type="EMBL" id="MFD0896857.1"/>
    </source>
</evidence>
<evidence type="ECO:0000256" key="2">
    <source>
        <dbReference type="ARBA" id="ARBA00023235"/>
    </source>
</evidence>
<comment type="caution">
    <text evidence="3">The sequence shown here is derived from an EMBL/GenBank/DDBJ whole genome shotgun (WGS) entry which is preliminary data.</text>
</comment>
<dbReference type="RefSeq" id="WP_223877003.1">
    <property type="nucleotide sequence ID" value="NZ_BJDN01000005.1"/>
</dbReference>
<dbReference type="Gene3D" id="3.40.50.1860">
    <property type="match status" value="2"/>
</dbReference>
<accession>A0ABW3EBT1</accession>
<name>A0ABW3EBT1_9LACO</name>
<dbReference type="SUPFAM" id="SSF53681">
    <property type="entry name" value="Aspartate/glutamate racemase"/>
    <property type="match status" value="2"/>
</dbReference>
<evidence type="ECO:0000256" key="1">
    <source>
        <dbReference type="ARBA" id="ARBA00007847"/>
    </source>
</evidence>
<dbReference type="Proteomes" id="UP001597104">
    <property type="component" value="Unassembled WGS sequence"/>
</dbReference>
<organism evidence="3 4">
    <name type="scientific">Loigolactobacillus binensis</name>
    <dbReference type="NCBI Taxonomy" id="2559922"/>
    <lineage>
        <taxon>Bacteria</taxon>
        <taxon>Bacillati</taxon>
        <taxon>Bacillota</taxon>
        <taxon>Bacilli</taxon>
        <taxon>Lactobacillales</taxon>
        <taxon>Lactobacillaceae</taxon>
        <taxon>Loigolactobacillus</taxon>
    </lineage>
</organism>
<dbReference type="EMBL" id="JBHTIO010000017">
    <property type="protein sequence ID" value="MFD0896857.1"/>
    <property type="molecule type" value="Genomic_DNA"/>
</dbReference>